<keyword evidence="2" id="KW-0238">DNA-binding</keyword>
<dbReference type="SMART" id="SM00342">
    <property type="entry name" value="HTH_ARAC"/>
    <property type="match status" value="1"/>
</dbReference>
<dbReference type="InterPro" id="IPR009057">
    <property type="entry name" value="Homeodomain-like_sf"/>
</dbReference>
<dbReference type="KEGG" id="nfr:ERS450000_01867"/>
<evidence type="ECO:0000256" key="3">
    <source>
        <dbReference type="ARBA" id="ARBA00023163"/>
    </source>
</evidence>
<dbReference type="Proteomes" id="UP000057820">
    <property type="component" value="Chromosome 1"/>
</dbReference>
<reference evidence="5" key="1">
    <citation type="submission" date="2015-03" db="EMBL/GenBank/DDBJ databases">
        <authorList>
            <consortium name="Pathogen Informatics"/>
        </authorList>
    </citation>
    <scope>NUCLEOTIDE SEQUENCE [LARGE SCALE GENOMIC DNA]</scope>
    <source>
        <strain evidence="5">NCTC11134</strain>
    </source>
</reference>
<dbReference type="Pfam" id="PF12833">
    <property type="entry name" value="HTH_18"/>
    <property type="match status" value="1"/>
</dbReference>
<sequence length="312" mass="34579">MPQHTHITATHDWELAHAAVEQVYFPHRLEPLARPDRLGLTMRSLDLGPVTVGRLTWGTEVAIDCEYPGAYEINIPVTGRLVSTAGDEQIWSEPGQATVFHADRRALIETWSADCRVVGVKFAADFLEREAERIHASTVRGRLRLPHQLDFATPERRSWLRLVRTLSAQLNEPAELLANPLVADGLASSLATAFLLAAMPEENDPVGRMRPRTVKRVLDALHEDPARPWTLAEMAELAGSSVRRVQEAFAEHLGTTPTAALRDIRLARAHAELRTGTSRTVADVAARWGFSSPSRFAAAYRRRYGVPPSAAR</sequence>
<dbReference type="InterPro" id="IPR018062">
    <property type="entry name" value="HTH_AraC-typ_CS"/>
</dbReference>
<dbReference type="InterPro" id="IPR018060">
    <property type="entry name" value="HTH_AraC"/>
</dbReference>
<proteinExistence type="predicted"/>
<dbReference type="PANTHER" id="PTHR46796:SF12">
    <property type="entry name" value="HTH-TYPE DNA-BINDING TRANSCRIPTIONAL ACTIVATOR EUTR"/>
    <property type="match status" value="1"/>
</dbReference>
<dbReference type="PROSITE" id="PS01124">
    <property type="entry name" value="HTH_ARAC_FAMILY_2"/>
    <property type="match status" value="1"/>
</dbReference>
<dbReference type="RefSeq" id="WP_060591956.1">
    <property type="nucleotide sequence ID" value="NZ_CAACYE020000001.1"/>
</dbReference>
<organism evidence="4 5">
    <name type="scientific">Nocardia farcinica</name>
    <dbReference type="NCBI Taxonomy" id="37329"/>
    <lineage>
        <taxon>Bacteria</taxon>
        <taxon>Bacillati</taxon>
        <taxon>Actinomycetota</taxon>
        <taxon>Actinomycetes</taxon>
        <taxon>Mycobacteriales</taxon>
        <taxon>Nocardiaceae</taxon>
        <taxon>Nocardia</taxon>
    </lineage>
</organism>
<keyword evidence="1" id="KW-0805">Transcription regulation</keyword>
<keyword evidence="3" id="KW-0804">Transcription</keyword>
<dbReference type="InterPro" id="IPR050204">
    <property type="entry name" value="AraC_XylS_family_regulators"/>
</dbReference>
<dbReference type="PROSITE" id="PS00041">
    <property type="entry name" value="HTH_ARAC_FAMILY_1"/>
    <property type="match status" value="1"/>
</dbReference>
<accession>A0A0H5NMN4</accession>
<evidence type="ECO:0000256" key="1">
    <source>
        <dbReference type="ARBA" id="ARBA00023015"/>
    </source>
</evidence>
<dbReference type="InterPro" id="IPR035418">
    <property type="entry name" value="AraC-bd_2"/>
</dbReference>
<dbReference type="GO" id="GO:0003700">
    <property type="term" value="F:DNA-binding transcription factor activity"/>
    <property type="evidence" value="ECO:0007669"/>
    <property type="project" value="InterPro"/>
</dbReference>
<dbReference type="Pfam" id="PF14525">
    <property type="entry name" value="AraC_binding_2"/>
    <property type="match status" value="1"/>
</dbReference>
<dbReference type="PANTHER" id="PTHR46796">
    <property type="entry name" value="HTH-TYPE TRANSCRIPTIONAL ACTIVATOR RHAS-RELATED"/>
    <property type="match status" value="1"/>
</dbReference>
<dbReference type="AlphaFoldDB" id="A0A0H5NMN4"/>
<protein>
    <submittedName>
        <fullName evidence="4">Transcriptional activator FtrA</fullName>
    </submittedName>
</protein>
<dbReference type="PRINTS" id="PR00032">
    <property type="entry name" value="HTHARAC"/>
</dbReference>
<dbReference type="Gene3D" id="1.10.10.60">
    <property type="entry name" value="Homeodomain-like"/>
    <property type="match status" value="1"/>
</dbReference>
<evidence type="ECO:0000313" key="4">
    <source>
        <dbReference type="EMBL" id="CRY76462.1"/>
    </source>
</evidence>
<name>A0A0H5NMN4_NOCFR</name>
<evidence type="ECO:0000256" key="2">
    <source>
        <dbReference type="ARBA" id="ARBA00023125"/>
    </source>
</evidence>
<dbReference type="SUPFAM" id="SSF46689">
    <property type="entry name" value="Homeodomain-like"/>
    <property type="match status" value="2"/>
</dbReference>
<evidence type="ECO:0000313" key="5">
    <source>
        <dbReference type="Proteomes" id="UP000057820"/>
    </source>
</evidence>
<dbReference type="EMBL" id="LN868938">
    <property type="protein sequence ID" value="CRY76462.1"/>
    <property type="molecule type" value="Genomic_DNA"/>
</dbReference>
<gene>
    <name evidence="4" type="ORF">ERS450000_01867</name>
</gene>
<dbReference type="GO" id="GO:0043565">
    <property type="term" value="F:sequence-specific DNA binding"/>
    <property type="evidence" value="ECO:0007669"/>
    <property type="project" value="InterPro"/>
</dbReference>
<dbReference type="InterPro" id="IPR020449">
    <property type="entry name" value="Tscrpt_reg_AraC-type_HTH"/>
</dbReference>